<dbReference type="OrthoDB" id="19092at2759"/>
<proteinExistence type="predicted"/>
<dbReference type="Proteomes" id="UP000094565">
    <property type="component" value="Chromosome 1"/>
</dbReference>
<evidence type="ECO:0000256" key="1">
    <source>
        <dbReference type="ARBA" id="ARBA00022443"/>
    </source>
</evidence>
<accession>A0A1B2J8W2</accession>
<keyword evidence="6" id="KW-1185">Reference proteome</keyword>
<dbReference type="AlphaFoldDB" id="A0A1B2J8W2"/>
<evidence type="ECO:0000313" key="5">
    <source>
        <dbReference type="EMBL" id="ANZ74453.1"/>
    </source>
</evidence>
<evidence type="ECO:0000313" key="6">
    <source>
        <dbReference type="Proteomes" id="UP000094565"/>
    </source>
</evidence>
<dbReference type="SMART" id="SM00326">
    <property type="entry name" value="SH3"/>
    <property type="match status" value="1"/>
</dbReference>
<dbReference type="Gene3D" id="2.30.30.40">
    <property type="entry name" value="SH3 Domains"/>
    <property type="match status" value="1"/>
</dbReference>
<evidence type="ECO:0000256" key="2">
    <source>
        <dbReference type="PROSITE-ProRule" id="PRU00192"/>
    </source>
</evidence>
<dbReference type="SUPFAM" id="SSF50044">
    <property type="entry name" value="SH3-domain"/>
    <property type="match status" value="1"/>
</dbReference>
<organism evidence="5 6">
    <name type="scientific">Komagataella pastoris</name>
    <name type="common">Yeast</name>
    <name type="synonym">Pichia pastoris</name>
    <dbReference type="NCBI Taxonomy" id="4922"/>
    <lineage>
        <taxon>Eukaryota</taxon>
        <taxon>Fungi</taxon>
        <taxon>Dikarya</taxon>
        <taxon>Ascomycota</taxon>
        <taxon>Saccharomycotina</taxon>
        <taxon>Pichiomycetes</taxon>
        <taxon>Pichiales</taxon>
        <taxon>Pichiaceae</taxon>
        <taxon>Komagataella</taxon>
    </lineage>
</organism>
<evidence type="ECO:0000259" key="4">
    <source>
        <dbReference type="PROSITE" id="PS50002"/>
    </source>
</evidence>
<dbReference type="Pfam" id="PF14604">
    <property type="entry name" value="SH3_9"/>
    <property type="match status" value="1"/>
</dbReference>
<evidence type="ECO:0000256" key="3">
    <source>
        <dbReference type="SAM" id="MobiDB-lite"/>
    </source>
</evidence>
<dbReference type="InterPro" id="IPR036028">
    <property type="entry name" value="SH3-like_dom_sf"/>
</dbReference>
<gene>
    <name evidence="5" type="primary">NBP2</name>
    <name evidence="5" type="ORF">ATY40_BA7501584</name>
</gene>
<feature type="region of interest" description="Disordered" evidence="3">
    <location>
        <begin position="136"/>
        <end position="157"/>
    </location>
</feature>
<protein>
    <submittedName>
        <fullName evidence="5">BA75_01584T0</fullName>
    </submittedName>
</protein>
<dbReference type="EMBL" id="CP014584">
    <property type="protein sequence ID" value="ANZ74453.1"/>
    <property type="molecule type" value="Genomic_DNA"/>
</dbReference>
<dbReference type="PROSITE" id="PS50002">
    <property type="entry name" value="SH3"/>
    <property type="match status" value="1"/>
</dbReference>
<dbReference type="InterPro" id="IPR001452">
    <property type="entry name" value="SH3_domain"/>
</dbReference>
<sequence>MFEYTSVIDFGYDEDDPNYFGCYDKKLFKAHELDTDIERDYSEDLTDNYEPQPSEIKAIALYAFTPENDNELALQEDQLVIISYEYGQGWLVAQDPRTGETGLVPEEYVHFIDDEQQLATNYDEEIQDDVEEHIRVSPTEVTPGTKQDEWVDVPSDE</sequence>
<feature type="domain" description="SH3" evidence="4">
    <location>
        <begin position="53"/>
        <end position="114"/>
    </location>
</feature>
<name>A0A1B2J8W2_PICPA</name>
<reference evidence="5 6" key="1">
    <citation type="submission" date="2016-02" db="EMBL/GenBank/DDBJ databases">
        <title>Comparative genomic and transcriptomic foundation for Pichia pastoris.</title>
        <authorList>
            <person name="Love K.R."/>
            <person name="Shah K.A."/>
            <person name="Whittaker C.A."/>
            <person name="Wu J."/>
            <person name="Bartlett M.C."/>
            <person name="Ma D."/>
            <person name="Leeson R.L."/>
            <person name="Priest M."/>
            <person name="Young S.K."/>
            <person name="Love J.C."/>
        </authorList>
    </citation>
    <scope>NUCLEOTIDE SEQUENCE [LARGE SCALE GENOMIC DNA]</scope>
    <source>
        <strain evidence="5 6">ATCC 28485</strain>
    </source>
</reference>
<keyword evidence="1 2" id="KW-0728">SH3 domain</keyword>